<feature type="repeat" description="PPR" evidence="3">
    <location>
        <begin position="158"/>
        <end position="192"/>
    </location>
</feature>
<dbReference type="Gene3D" id="1.25.40.10">
    <property type="entry name" value="Tetratricopeptide repeat domain"/>
    <property type="match status" value="3"/>
</dbReference>
<protein>
    <recommendedName>
        <fullName evidence="5">DYW domain-containing protein</fullName>
    </recommendedName>
</protein>
<feature type="repeat" description="PPR" evidence="3">
    <location>
        <begin position="88"/>
        <end position="122"/>
    </location>
</feature>
<dbReference type="GO" id="GO:0003723">
    <property type="term" value="F:RNA binding"/>
    <property type="evidence" value="ECO:0007669"/>
    <property type="project" value="InterPro"/>
</dbReference>
<dbReference type="InterPro" id="IPR032867">
    <property type="entry name" value="DYW_dom"/>
</dbReference>
<dbReference type="PANTHER" id="PTHR47926">
    <property type="entry name" value="PENTATRICOPEPTIDE REPEAT-CONTAINING PROTEIN"/>
    <property type="match status" value="1"/>
</dbReference>
<feature type="repeat" description="PPR" evidence="3">
    <location>
        <begin position="259"/>
        <end position="293"/>
    </location>
</feature>
<feature type="domain" description="DYW" evidence="5">
    <location>
        <begin position="406"/>
        <end position="475"/>
    </location>
</feature>
<evidence type="ECO:0000256" key="2">
    <source>
        <dbReference type="ARBA" id="ARBA00022737"/>
    </source>
</evidence>
<evidence type="ECO:0000313" key="6">
    <source>
        <dbReference type="EMBL" id="KAJ6403016.1"/>
    </source>
</evidence>
<organism evidence="6 7">
    <name type="scientific">Salix udensis</name>
    <dbReference type="NCBI Taxonomy" id="889485"/>
    <lineage>
        <taxon>Eukaryota</taxon>
        <taxon>Viridiplantae</taxon>
        <taxon>Streptophyta</taxon>
        <taxon>Embryophyta</taxon>
        <taxon>Tracheophyta</taxon>
        <taxon>Spermatophyta</taxon>
        <taxon>Magnoliopsida</taxon>
        <taxon>eudicotyledons</taxon>
        <taxon>Gunneridae</taxon>
        <taxon>Pentapetalae</taxon>
        <taxon>rosids</taxon>
        <taxon>fabids</taxon>
        <taxon>Malpighiales</taxon>
        <taxon>Salicaceae</taxon>
        <taxon>Saliceae</taxon>
        <taxon>Salix</taxon>
    </lineage>
</organism>
<dbReference type="FunFam" id="1.25.40.10:FF:001159">
    <property type="entry name" value="Putative pentatricopeptide repeat-containing protein At3g25060, mitochondrial"/>
    <property type="match status" value="1"/>
</dbReference>
<evidence type="ECO:0000256" key="4">
    <source>
        <dbReference type="SAM" id="MobiDB-lite"/>
    </source>
</evidence>
<reference evidence="6 7" key="1">
    <citation type="journal article" date="2023" name="Int. J. Mol. Sci.">
        <title>De Novo Assembly and Annotation of 11 Diverse Shrub Willow (Salix) Genomes Reveals Novel Gene Organization in Sex-Linked Regions.</title>
        <authorList>
            <person name="Hyden B."/>
            <person name="Feng K."/>
            <person name="Yates T.B."/>
            <person name="Jawdy S."/>
            <person name="Cereghino C."/>
            <person name="Smart L.B."/>
            <person name="Muchero W."/>
        </authorList>
    </citation>
    <scope>NUCLEOTIDE SEQUENCE [LARGE SCALE GENOMIC DNA]</scope>
    <source>
        <tissue evidence="6">Shoot tip</tissue>
    </source>
</reference>
<evidence type="ECO:0000256" key="3">
    <source>
        <dbReference type="PROSITE-ProRule" id="PRU00708"/>
    </source>
</evidence>
<keyword evidence="2" id="KW-0677">Repeat</keyword>
<comment type="similarity">
    <text evidence="1">Belongs to the PPR family. PCMP-H subfamily.</text>
</comment>
<dbReference type="GO" id="GO:0008270">
    <property type="term" value="F:zinc ion binding"/>
    <property type="evidence" value="ECO:0007669"/>
    <property type="project" value="InterPro"/>
</dbReference>
<evidence type="ECO:0000256" key="1">
    <source>
        <dbReference type="ARBA" id="ARBA00006643"/>
    </source>
</evidence>
<evidence type="ECO:0000259" key="5">
    <source>
        <dbReference type="Pfam" id="PF14432"/>
    </source>
</evidence>
<dbReference type="GO" id="GO:0009451">
    <property type="term" value="P:RNA modification"/>
    <property type="evidence" value="ECO:0007669"/>
    <property type="project" value="InterPro"/>
</dbReference>
<dbReference type="Proteomes" id="UP001162972">
    <property type="component" value="Chromosome 4"/>
</dbReference>
<accession>A0AAD6NSL7</accession>
<dbReference type="EMBL" id="JAPFFJ010000018">
    <property type="protein sequence ID" value="KAJ6403016.1"/>
    <property type="molecule type" value="Genomic_DNA"/>
</dbReference>
<dbReference type="InterPro" id="IPR002885">
    <property type="entry name" value="PPR_rpt"/>
</dbReference>
<evidence type="ECO:0000313" key="7">
    <source>
        <dbReference type="Proteomes" id="UP001162972"/>
    </source>
</evidence>
<dbReference type="InterPro" id="IPR046960">
    <property type="entry name" value="PPR_At4g14850-like_plant"/>
</dbReference>
<name>A0AAD6NSL7_9ROSI</name>
<dbReference type="PROSITE" id="PS51375">
    <property type="entry name" value="PPR"/>
    <property type="match status" value="3"/>
</dbReference>
<feature type="region of interest" description="Disordered" evidence="4">
    <location>
        <begin position="15"/>
        <end position="41"/>
    </location>
</feature>
<dbReference type="Pfam" id="PF01535">
    <property type="entry name" value="PPR"/>
    <property type="match status" value="5"/>
</dbReference>
<dbReference type="FunFam" id="1.25.40.10:FF:000031">
    <property type="entry name" value="Pentatricopeptide repeat-containing protein mitochondrial"/>
    <property type="match status" value="1"/>
</dbReference>
<proteinExistence type="inferred from homology"/>
<gene>
    <name evidence="6" type="ORF">OIU84_015014</name>
</gene>
<dbReference type="FunFam" id="1.25.40.10:FF:000073">
    <property type="entry name" value="Pentatricopeptide repeat-containing protein chloroplastic"/>
    <property type="match status" value="1"/>
</dbReference>
<keyword evidence="7" id="KW-1185">Reference proteome</keyword>
<sequence>MASALIHCSLYTANKKASPEQNKPPKTTPVKRQNTRKSPFVKRTRPKTSLALLVRPNDLNVTRDLCGFVESGLMDNALNMFEKMNHSDTFIWNVIIRGFTKNGLFQEAIDFYYRMECEGIRSDNFTFPFVIKACGELLALIEGQKIHGKLIKIGLGLDVYVCNFLIDMYLKIGFIELAEKVFDEMPVRDLVSWNSMVSGYQIDGDGLSSLMCFKEMLRLGNKADRFGMISALGACSIEHCLRIGMEIHCQVIRSELELDIMVQTSLIDMYGKCGKVDYAERVFNRICSRNIVVWNAMIGGYALNNYFSESFACLKRMQEDDKVIPDVITMINLLPSCSQSGALLEGKSIHGSERFINQDRSHAHTNLIYDVLDILMRKIGEDIYLHSLTKFRPLDVVKKRANSPEHHSVKLAICFGLISTAIGNPVIVRKNTRICEDCHRAAKKISQVTKREIVVGDGKVFHHFRDGCCSCRDYW</sequence>
<comment type="caution">
    <text evidence="6">The sequence shown here is derived from an EMBL/GenBank/DDBJ whole genome shotgun (WGS) entry which is preliminary data.</text>
</comment>
<dbReference type="InterPro" id="IPR011990">
    <property type="entry name" value="TPR-like_helical_dom_sf"/>
</dbReference>
<dbReference type="Pfam" id="PF14432">
    <property type="entry name" value="DYW_deaminase"/>
    <property type="match status" value="1"/>
</dbReference>
<dbReference type="Pfam" id="PF13041">
    <property type="entry name" value="PPR_2"/>
    <property type="match status" value="1"/>
</dbReference>
<dbReference type="AlphaFoldDB" id="A0AAD6NSL7"/>
<dbReference type="NCBIfam" id="TIGR00756">
    <property type="entry name" value="PPR"/>
    <property type="match status" value="4"/>
</dbReference>